<evidence type="ECO:0000256" key="3">
    <source>
        <dbReference type="ARBA" id="ARBA00023163"/>
    </source>
</evidence>
<dbReference type="AlphaFoldDB" id="A0A5M6IKQ2"/>
<dbReference type="GO" id="GO:0006355">
    <property type="term" value="P:regulation of DNA-templated transcription"/>
    <property type="evidence" value="ECO:0007669"/>
    <property type="project" value="InterPro"/>
</dbReference>
<dbReference type="Gene3D" id="1.10.10.10">
    <property type="entry name" value="Winged helix-like DNA-binding domain superfamily/Winged helix DNA-binding domain"/>
    <property type="match status" value="1"/>
</dbReference>
<dbReference type="InterPro" id="IPR016032">
    <property type="entry name" value="Sig_transdc_resp-reg_C-effctor"/>
</dbReference>
<dbReference type="Proteomes" id="UP000325255">
    <property type="component" value="Unassembled WGS sequence"/>
</dbReference>
<dbReference type="SMART" id="SM00421">
    <property type="entry name" value="HTH_LUXR"/>
    <property type="match status" value="1"/>
</dbReference>
<protein>
    <submittedName>
        <fullName evidence="5">Helix-turn-helix transcriptional regulator</fullName>
    </submittedName>
</protein>
<keyword evidence="3" id="KW-0804">Transcription</keyword>
<dbReference type="RefSeq" id="WP_150045638.1">
    <property type="nucleotide sequence ID" value="NZ_OW485601.1"/>
</dbReference>
<organism evidence="5 6">
    <name type="scientific">Rhodovastum atsumiense</name>
    <dbReference type="NCBI Taxonomy" id="504468"/>
    <lineage>
        <taxon>Bacteria</taxon>
        <taxon>Pseudomonadati</taxon>
        <taxon>Pseudomonadota</taxon>
        <taxon>Alphaproteobacteria</taxon>
        <taxon>Acetobacterales</taxon>
        <taxon>Acetobacteraceae</taxon>
        <taxon>Rhodovastum</taxon>
    </lineage>
</organism>
<dbReference type="CDD" id="cd06170">
    <property type="entry name" value="LuxR_C_like"/>
    <property type="match status" value="1"/>
</dbReference>
<sequence length="190" mass="19524">MIALAAAANPGHAVRVALQVPDPLRHRQLQRALAVVPEETAEVLVVALGPGEALQPRARMAEAALLVLSDDPALAADAALPGVLPAAATPAQVAAAVAAIAEGLSVRVPGGSRESPEFVPPEPARPLLTPREVEILALVGQGQSNKAIARRLGISAHTVKYHLESVFTKLGASSRAEAVTTGLRRGLLIV</sequence>
<comment type="caution">
    <text evidence="5">The sequence shown here is derived from an EMBL/GenBank/DDBJ whole genome shotgun (WGS) entry which is preliminary data.</text>
</comment>
<dbReference type="PROSITE" id="PS50043">
    <property type="entry name" value="HTH_LUXR_2"/>
    <property type="match status" value="1"/>
</dbReference>
<dbReference type="InterPro" id="IPR036388">
    <property type="entry name" value="WH-like_DNA-bd_sf"/>
</dbReference>
<proteinExistence type="predicted"/>
<dbReference type="Pfam" id="PF00196">
    <property type="entry name" value="GerE"/>
    <property type="match status" value="1"/>
</dbReference>
<dbReference type="PRINTS" id="PR00038">
    <property type="entry name" value="HTHLUXR"/>
</dbReference>
<dbReference type="InterPro" id="IPR000792">
    <property type="entry name" value="Tscrpt_reg_LuxR_C"/>
</dbReference>
<dbReference type="PANTHER" id="PTHR44688:SF25">
    <property type="entry name" value="HTH LUXR-TYPE DOMAIN-CONTAINING PROTEIN"/>
    <property type="match status" value="1"/>
</dbReference>
<dbReference type="GO" id="GO:0003677">
    <property type="term" value="F:DNA binding"/>
    <property type="evidence" value="ECO:0007669"/>
    <property type="project" value="UniProtKB-KW"/>
</dbReference>
<dbReference type="OrthoDB" id="9814495at2"/>
<keyword evidence="2" id="KW-0238">DNA-binding</keyword>
<evidence type="ECO:0000313" key="6">
    <source>
        <dbReference type="Proteomes" id="UP000325255"/>
    </source>
</evidence>
<evidence type="ECO:0000256" key="2">
    <source>
        <dbReference type="ARBA" id="ARBA00023125"/>
    </source>
</evidence>
<dbReference type="PROSITE" id="PS00622">
    <property type="entry name" value="HTH_LUXR_1"/>
    <property type="match status" value="1"/>
</dbReference>
<evidence type="ECO:0000256" key="1">
    <source>
        <dbReference type="ARBA" id="ARBA00023015"/>
    </source>
</evidence>
<name>A0A5M6IKQ2_9PROT</name>
<gene>
    <name evidence="5" type="ORF">F1189_30470</name>
</gene>
<feature type="domain" description="HTH luxR-type" evidence="4">
    <location>
        <begin position="121"/>
        <end position="186"/>
    </location>
</feature>
<evidence type="ECO:0000259" key="4">
    <source>
        <dbReference type="PROSITE" id="PS50043"/>
    </source>
</evidence>
<dbReference type="PANTHER" id="PTHR44688">
    <property type="entry name" value="DNA-BINDING TRANSCRIPTIONAL ACTIVATOR DEVR_DOSR"/>
    <property type="match status" value="1"/>
</dbReference>
<accession>A0A5M6IKQ2</accession>
<dbReference type="EMBL" id="VWPK01000103">
    <property type="protein sequence ID" value="KAA5608138.1"/>
    <property type="molecule type" value="Genomic_DNA"/>
</dbReference>
<keyword evidence="1" id="KW-0805">Transcription regulation</keyword>
<dbReference type="SUPFAM" id="SSF46894">
    <property type="entry name" value="C-terminal effector domain of the bipartite response regulators"/>
    <property type="match status" value="1"/>
</dbReference>
<reference evidence="5 6" key="1">
    <citation type="submission" date="2019-09" db="EMBL/GenBank/DDBJ databases">
        <title>Genome sequence of Rhodovastum atsumiense, a diverse member of the Acetobacteraceae family of non-sulfur purple photosynthetic bacteria.</title>
        <authorList>
            <person name="Meyer T."/>
            <person name="Kyndt J."/>
        </authorList>
    </citation>
    <scope>NUCLEOTIDE SEQUENCE [LARGE SCALE GENOMIC DNA]</scope>
    <source>
        <strain evidence="5 6">DSM 21279</strain>
    </source>
</reference>
<keyword evidence="6" id="KW-1185">Reference proteome</keyword>
<evidence type="ECO:0000313" key="5">
    <source>
        <dbReference type="EMBL" id="KAA5608138.1"/>
    </source>
</evidence>